<dbReference type="Proteomes" id="UP000594059">
    <property type="component" value="Chromosome"/>
</dbReference>
<dbReference type="KEGG" id="lcic:INQ41_06135"/>
<gene>
    <name evidence="5" type="primary">phaE</name>
    <name evidence="5" type="ORF">INQ41_06135</name>
</gene>
<organism evidence="5 6">
    <name type="scientific">Novilysobacter ciconiae</name>
    <dbReference type="NCBI Taxonomy" id="2781022"/>
    <lineage>
        <taxon>Bacteria</taxon>
        <taxon>Pseudomonadati</taxon>
        <taxon>Pseudomonadota</taxon>
        <taxon>Gammaproteobacteria</taxon>
        <taxon>Lysobacterales</taxon>
        <taxon>Lysobacteraceae</taxon>
        <taxon>Novilysobacter</taxon>
    </lineage>
</organism>
<evidence type="ECO:0000313" key="6">
    <source>
        <dbReference type="Proteomes" id="UP000594059"/>
    </source>
</evidence>
<dbReference type="EMBL" id="CP063656">
    <property type="protein sequence ID" value="QOW20581.1"/>
    <property type="molecule type" value="Genomic_DNA"/>
</dbReference>
<keyword evidence="3" id="KW-0583">PHB biosynthesis</keyword>
<dbReference type="GO" id="GO:0042619">
    <property type="term" value="P:poly-hydroxybutyrate biosynthetic process"/>
    <property type="evidence" value="ECO:0007669"/>
    <property type="project" value="UniProtKB-KW"/>
</dbReference>
<dbReference type="Pfam" id="PF09712">
    <property type="entry name" value="PHA_synth_III_E"/>
    <property type="match status" value="1"/>
</dbReference>
<evidence type="ECO:0000313" key="5">
    <source>
        <dbReference type="EMBL" id="QOW20581.1"/>
    </source>
</evidence>
<accession>A0A7S6UHW4</accession>
<proteinExistence type="predicted"/>
<feature type="compositionally biased region" description="Low complexity" evidence="4">
    <location>
        <begin position="360"/>
        <end position="373"/>
    </location>
</feature>
<keyword evidence="6" id="KW-1185">Reference proteome</keyword>
<name>A0A7S6UHW4_9GAMM</name>
<feature type="compositionally biased region" description="Basic residues" evidence="4">
    <location>
        <begin position="449"/>
        <end position="458"/>
    </location>
</feature>
<feature type="compositionally biased region" description="Basic residues" evidence="4">
    <location>
        <begin position="392"/>
        <end position="406"/>
    </location>
</feature>
<evidence type="ECO:0000256" key="2">
    <source>
        <dbReference type="ARBA" id="ARBA00019066"/>
    </source>
</evidence>
<dbReference type="UniPathway" id="UPA00917"/>
<evidence type="ECO:0000256" key="1">
    <source>
        <dbReference type="ARBA" id="ARBA00004683"/>
    </source>
</evidence>
<evidence type="ECO:0000256" key="3">
    <source>
        <dbReference type="ARBA" id="ARBA00022752"/>
    </source>
</evidence>
<dbReference type="NCBIfam" id="TIGR01834">
    <property type="entry name" value="PHA_synth_III_E"/>
    <property type="match status" value="1"/>
</dbReference>
<feature type="compositionally biased region" description="Low complexity" evidence="4">
    <location>
        <begin position="424"/>
        <end position="448"/>
    </location>
</feature>
<comment type="pathway">
    <text evidence="1">Biopolymer metabolism; poly-(R)-3-hydroxybutanoate biosynthesis.</text>
</comment>
<dbReference type="RefSeq" id="WP_193987018.1">
    <property type="nucleotide sequence ID" value="NZ_CP063656.1"/>
</dbReference>
<dbReference type="AlphaFoldDB" id="A0A7S6UHW4"/>
<evidence type="ECO:0000256" key="4">
    <source>
        <dbReference type="SAM" id="MobiDB-lite"/>
    </source>
</evidence>
<feature type="region of interest" description="Disordered" evidence="4">
    <location>
        <begin position="332"/>
        <end position="458"/>
    </location>
</feature>
<reference evidence="5 6" key="1">
    <citation type="submission" date="2020-10" db="EMBL/GenBank/DDBJ databases">
        <title>complete genome sequencing of Lysobacter sp. H21R20.</title>
        <authorList>
            <person name="Bae J.-W."/>
            <person name="Lee S.-Y."/>
        </authorList>
    </citation>
    <scope>NUCLEOTIDE SEQUENCE [LARGE SCALE GENOMIC DNA]</scope>
    <source>
        <strain evidence="5 6">H21R20</strain>
    </source>
</reference>
<dbReference type="InterPro" id="IPR010123">
    <property type="entry name" value="PHA_synth_III_E"/>
</dbReference>
<sequence>MSNQGFGSGGFPPGGFGNVADPVELGELARQYWNQWGEMLRAGGPGAPASGFVGTAGFPGMGFPGGNGPTATPGLPGWSEGVNWWSQLASGGMPQADATVQRFNTQAQGWYAQIQELAARFAGQDASARDVSQAWKEMFGGHAANPFADALKGMQGQGPQGFEQWMAQVSPWLEKLREGSNAWLETPTFGLNREHEQRWKELIQAQQAYQRHNKGYQALMSEALQDAFTRFEKKLDECSQPGNRLESMGALFDLWIDAAEDAYADIAISPRFRDAYGALGNAQMTLRAAVQKEIENVGESMGMPSRTEVDAAHRKITQLERELRRLRAQIEAVGSGDSRATNAGVSARAAPEPNAAPDSPAQKPATQPATQPAGASKPASKQRGVGDTAAKKAAKRATGKPLRKAAKSVAAKQPAKSGAKKTAKAAAARKAAGGKATAKKAAASAPRAAVKKTTTKAS</sequence>
<protein>
    <recommendedName>
        <fullName evidence="2">Poly(3-hydroxyalkanoate) polymerase subunit PhaE</fullName>
    </recommendedName>
</protein>